<dbReference type="EC" id="4.6.1.2" evidence="3 16"/>
<keyword evidence="12" id="KW-0325">Glycoprotein</keyword>
<dbReference type="Proteomes" id="UP000192578">
    <property type="component" value="Unassembled WGS sequence"/>
</dbReference>
<feature type="domain" description="Protein kinase" evidence="20">
    <location>
        <begin position="518"/>
        <end position="790"/>
    </location>
</feature>
<dbReference type="Gene3D" id="1.10.510.10">
    <property type="entry name" value="Transferase(Phosphotransferase) domain 1"/>
    <property type="match status" value="1"/>
</dbReference>
<evidence type="ECO:0000313" key="23">
    <source>
        <dbReference type="Proteomes" id="UP000192578"/>
    </source>
</evidence>
<evidence type="ECO:0000256" key="18">
    <source>
        <dbReference type="SAM" id="MobiDB-lite"/>
    </source>
</evidence>
<organism evidence="22 23">
    <name type="scientific">Hypsibius exemplaris</name>
    <name type="common">Freshwater tardigrade</name>
    <dbReference type="NCBI Taxonomy" id="2072580"/>
    <lineage>
        <taxon>Eukaryota</taxon>
        <taxon>Metazoa</taxon>
        <taxon>Ecdysozoa</taxon>
        <taxon>Tardigrada</taxon>
        <taxon>Eutardigrada</taxon>
        <taxon>Parachela</taxon>
        <taxon>Hypsibioidea</taxon>
        <taxon>Hypsibiidae</taxon>
        <taxon>Hypsibius</taxon>
    </lineage>
</organism>
<keyword evidence="11 22" id="KW-0675">Receptor</keyword>
<feature type="coiled-coil region" evidence="17">
    <location>
        <begin position="806"/>
        <end position="833"/>
    </location>
</feature>
<dbReference type="GO" id="GO:0005524">
    <property type="term" value="F:ATP binding"/>
    <property type="evidence" value="ECO:0007669"/>
    <property type="project" value="InterPro"/>
</dbReference>
<dbReference type="OrthoDB" id="598358at2759"/>
<proteinExistence type="inferred from homology"/>
<keyword evidence="8 19" id="KW-1133">Transmembrane helix</keyword>
<dbReference type="InterPro" id="IPR029787">
    <property type="entry name" value="Nucleotide_cyclase"/>
</dbReference>
<dbReference type="InterPro" id="IPR011009">
    <property type="entry name" value="Kinase-like_dom_sf"/>
</dbReference>
<dbReference type="SUPFAM" id="SSF56112">
    <property type="entry name" value="Protein kinase-like (PK-like)"/>
    <property type="match status" value="1"/>
</dbReference>
<evidence type="ECO:0000259" key="20">
    <source>
        <dbReference type="PROSITE" id="PS50011"/>
    </source>
</evidence>
<evidence type="ECO:0000256" key="5">
    <source>
        <dbReference type="ARBA" id="ARBA00022692"/>
    </source>
</evidence>
<dbReference type="InterPro" id="IPR050401">
    <property type="entry name" value="Cyclic_nucleotide_synthase"/>
</dbReference>
<protein>
    <recommendedName>
        <fullName evidence="3 16">Guanylate cyclase</fullName>
        <ecNumber evidence="3 16">4.6.1.2</ecNumber>
    </recommendedName>
</protein>
<dbReference type="Gene3D" id="3.40.50.2300">
    <property type="match status" value="2"/>
</dbReference>
<dbReference type="PROSITE" id="PS50125">
    <property type="entry name" value="GUANYLATE_CYCLASE_2"/>
    <property type="match status" value="1"/>
</dbReference>
<dbReference type="Pfam" id="PF01094">
    <property type="entry name" value="ANF_receptor"/>
    <property type="match status" value="1"/>
</dbReference>
<dbReference type="InterPro" id="IPR018297">
    <property type="entry name" value="A/G_cyclase_CS"/>
</dbReference>
<evidence type="ECO:0000256" key="19">
    <source>
        <dbReference type="SAM" id="Phobius"/>
    </source>
</evidence>
<dbReference type="InterPro" id="IPR001054">
    <property type="entry name" value="A/G_cyclase"/>
</dbReference>
<evidence type="ECO:0000313" key="22">
    <source>
        <dbReference type="EMBL" id="OQV20224.1"/>
    </source>
</evidence>
<dbReference type="GO" id="GO:0009582">
    <property type="term" value="P:detection of abiotic stimulus"/>
    <property type="evidence" value="ECO:0007669"/>
    <property type="project" value="UniProtKB-ARBA"/>
</dbReference>
<evidence type="ECO:0000256" key="9">
    <source>
        <dbReference type="ARBA" id="ARBA00023134"/>
    </source>
</evidence>
<dbReference type="GO" id="GO:0035556">
    <property type="term" value="P:intracellular signal transduction"/>
    <property type="evidence" value="ECO:0007669"/>
    <property type="project" value="InterPro"/>
</dbReference>
<evidence type="ECO:0000256" key="4">
    <source>
        <dbReference type="ARBA" id="ARBA00022475"/>
    </source>
</evidence>
<comment type="subcellular location">
    <subcellularLocation>
        <location evidence="2">Cell membrane</location>
        <topology evidence="2">Single-pass type I membrane protein</topology>
    </subcellularLocation>
</comment>
<evidence type="ECO:0000256" key="17">
    <source>
        <dbReference type="SAM" id="Coils"/>
    </source>
</evidence>
<feature type="transmembrane region" description="Helical" evidence="19">
    <location>
        <begin position="451"/>
        <end position="472"/>
    </location>
</feature>
<evidence type="ECO:0000256" key="8">
    <source>
        <dbReference type="ARBA" id="ARBA00022989"/>
    </source>
</evidence>
<evidence type="ECO:0000256" key="2">
    <source>
        <dbReference type="ARBA" id="ARBA00004251"/>
    </source>
</evidence>
<comment type="similarity">
    <text evidence="15">Belongs to the adenylyl cyclase class-4/guanylyl cyclase family.</text>
</comment>
<evidence type="ECO:0000256" key="14">
    <source>
        <dbReference type="ARBA" id="ARBA00023293"/>
    </source>
</evidence>
<dbReference type="InterPro" id="IPR000719">
    <property type="entry name" value="Prot_kinase_dom"/>
</dbReference>
<evidence type="ECO:0000256" key="15">
    <source>
        <dbReference type="RuleBase" id="RU000405"/>
    </source>
</evidence>
<dbReference type="GO" id="GO:0009266">
    <property type="term" value="P:response to temperature stimulus"/>
    <property type="evidence" value="ECO:0007669"/>
    <property type="project" value="UniProtKB-ARBA"/>
</dbReference>
<dbReference type="InterPro" id="IPR001170">
    <property type="entry name" value="ANPR/GUC"/>
</dbReference>
<keyword evidence="23" id="KW-1185">Reference proteome</keyword>
<evidence type="ECO:0000256" key="1">
    <source>
        <dbReference type="ARBA" id="ARBA00001436"/>
    </source>
</evidence>
<reference evidence="23" key="1">
    <citation type="submission" date="2017-01" db="EMBL/GenBank/DDBJ databases">
        <title>Comparative genomics of anhydrobiosis in the tardigrade Hypsibius dujardini.</title>
        <authorList>
            <person name="Yoshida Y."/>
            <person name="Koutsovoulos G."/>
            <person name="Laetsch D."/>
            <person name="Stevens L."/>
            <person name="Kumar S."/>
            <person name="Horikawa D."/>
            <person name="Ishino K."/>
            <person name="Komine S."/>
            <person name="Tomita M."/>
            <person name="Blaxter M."/>
            <person name="Arakawa K."/>
        </authorList>
    </citation>
    <scope>NUCLEOTIDE SEQUENCE [LARGE SCALE GENOMIC DNA]</scope>
    <source>
        <strain evidence="23">Z151</strain>
    </source>
</reference>
<dbReference type="SUPFAM" id="SSF55073">
    <property type="entry name" value="Nucleotide cyclase"/>
    <property type="match status" value="1"/>
</dbReference>
<dbReference type="GO" id="GO:0001653">
    <property type="term" value="F:peptide receptor activity"/>
    <property type="evidence" value="ECO:0007669"/>
    <property type="project" value="TreeGrafter"/>
</dbReference>
<evidence type="ECO:0000256" key="3">
    <source>
        <dbReference type="ARBA" id="ARBA00012202"/>
    </source>
</evidence>
<dbReference type="InterPro" id="IPR001828">
    <property type="entry name" value="ANF_lig-bd_rcpt"/>
</dbReference>
<dbReference type="Pfam" id="PF07714">
    <property type="entry name" value="PK_Tyr_Ser-Thr"/>
    <property type="match status" value="1"/>
</dbReference>
<dbReference type="CDD" id="cd06352">
    <property type="entry name" value="PBP1_NPR_GC-like"/>
    <property type="match status" value="1"/>
</dbReference>
<evidence type="ECO:0000256" key="16">
    <source>
        <dbReference type="RuleBase" id="RU003431"/>
    </source>
</evidence>
<accession>A0A1W0WYD7</accession>
<dbReference type="PROSITE" id="PS00452">
    <property type="entry name" value="GUANYLATE_CYCLASE_1"/>
    <property type="match status" value="1"/>
</dbReference>
<dbReference type="EMBL" id="MTYJ01000032">
    <property type="protein sequence ID" value="OQV20224.1"/>
    <property type="molecule type" value="Genomic_DNA"/>
</dbReference>
<evidence type="ECO:0000256" key="13">
    <source>
        <dbReference type="ARBA" id="ARBA00023239"/>
    </source>
</evidence>
<dbReference type="Pfam" id="PF00211">
    <property type="entry name" value="Guanylate_cyc"/>
    <property type="match status" value="1"/>
</dbReference>
<feature type="compositionally biased region" description="Polar residues" evidence="18">
    <location>
        <begin position="512"/>
        <end position="527"/>
    </location>
</feature>
<dbReference type="Gene3D" id="3.30.70.1230">
    <property type="entry name" value="Nucleotide cyclase"/>
    <property type="match status" value="1"/>
</dbReference>
<evidence type="ECO:0000259" key="21">
    <source>
        <dbReference type="PROSITE" id="PS50125"/>
    </source>
</evidence>
<keyword evidence="13 15" id="KW-0456">Lyase</keyword>
<evidence type="ECO:0000256" key="11">
    <source>
        <dbReference type="ARBA" id="ARBA00023170"/>
    </source>
</evidence>
<dbReference type="FunFam" id="3.30.70.1230:FF:000035">
    <property type="entry name" value="Guanylate cyclase"/>
    <property type="match status" value="1"/>
</dbReference>
<dbReference type="GO" id="GO:0004383">
    <property type="term" value="F:guanylate cyclase activity"/>
    <property type="evidence" value="ECO:0007669"/>
    <property type="project" value="UniProtKB-EC"/>
</dbReference>
<keyword evidence="4" id="KW-1003">Cell membrane</keyword>
<comment type="catalytic activity">
    <reaction evidence="1 16">
        <text>GTP = 3',5'-cyclic GMP + diphosphate</text>
        <dbReference type="Rhea" id="RHEA:13665"/>
        <dbReference type="ChEBI" id="CHEBI:33019"/>
        <dbReference type="ChEBI" id="CHEBI:37565"/>
        <dbReference type="ChEBI" id="CHEBI:57746"/>
        <dbReference type="EC" id="4.6.1.2"/>
    </reaction>
</comment>
<dbReference type="PANTHER" id="PTHR11920">
    <property type="entry name" value="GUANYLYL CYCLASE"/>
    <property type="match status" value="1"/>
</dbReference>
<keyword evidence="14 16" id="KW-0141">cGMP biosynthesis</keyword>
<evidence type="ECO:0000256" key="12">
    <source>
        <dbReference type="ARBA" id="ARBA00023180"/>
    </source>
</evidence>
<dbReference type="GO" id="GO:0043005">
    <property type="term" value="C:neuron projection"/>
    <property type="evidence" value="ECO:0007669"/>
    <property type="project" value="UniProtKB-ARBA"/>
</dbReference>
<dbReference type="GO" id="GO:0009581">
    <property type="term" value="P:detection of external stimulus"/>
    <property type="evidence" value="ECO:0007669"/>
    <property type="project" value="UniProtKB-ARBA"/>
</dbReference>
<keyword evidence="10 19" id="KW-0472">Membrane</keyword>
<feature type="region of interest" description="Disordered" evidence="18">
    <location>
        <begin position="504"/>
        <end position="527"/>
    </location>
</feature>
<gene>
    <name evidence="22" type="ORF">BV898_05780</name>
</gene>
<dbReference type="GO" id="GO:0005525">
    <property type="term" value="F:GTP binding"/>
    <property type="evidence" value="ECO:0007669"/>
    <property type="project" value="UniProtKB-KW"/>
</dbReference>
<dbReference type="GO" id="GO:0042330">
    <property type="term" value="P:taxis"/>
    <property type="evidence" value="ECO:0007669"/>
    <property type="project" value="UniProtKB-ARBA"/>
</dbReference>
<dbReference type="GO" id="GO:0005886">
    <property type="term" value="C:plasma membrane"/>
    <property type="evidence" value="ECO:0007669"/>
    <property type="project" value="UniProtKB-SubCell"/>
</dbReference>
<dbReference type="GO" id="GO:0004016">
    <property type="term" value="F:adenylate cyclase activity"/>
    <property type="evidence" value="ECO:0007669"/>
    <property type="project" value="TreeGrafter"/>
</dbReference>
<sequence length="1044" mass="116292">MVVRFNVRGEAAAGEDLIIHVCGIIETGSPDLLAQYAKAAPAIEMGLADANALVLPLGIQLVFHYKDAGPRCGPRNDAFQRIMELMTENVTCHVYIGPGCDDSTADVNTMAEQQDVPLLACPASNIQDVTGKSRDDFTHLIRSPFFYTEICDLILHFLHVTCNYSDIAVVVDPSNVFFNGLGNRMRSFLRGRLKSYAKEVPPNFYFLRSDTKDGSQDEKIRQTLTDINSTARAIILMLPGSFIRNVLVYVGIELYQSVTWGDFEWELHDENDRLAKEGFKSLLLFSLLEASDSASSAFKNDVRQLSRTKFDHLYRYAAFENVDPVTSAYYEAVVFYASAVKALMENETDFRNTTLLLGAMKNVTYPNPRGGKITMDDKGDRVSTYVIKDFDVDTETFVVKITLTGDNISIEAPIAWPCLNGDYNCPLPPNTPACGFDGSLCLFNESISPGVLAAIIICLLIFVGALAVYGVYRHSLREKDPYWWRIPEDKISFPNKGKSMASLRKSHRSLQDDTSSEGQKSVNSGAGLTGTYNQNTISLVVLPEGEFRVTARLVSELRTIHSMRHQNLQKIVGVVVGVQNVCIYKAGEWCSRGSLDDVLENDGIKLDWAFKYSLIKDIAEGISYIHSSVIVSHGFLSAMTCLVDSRFVIKISDFGITELHNPSLCEPPQTKTFSQDFRLFLWRAPEHLRHLMPAKGTQAGDVYSFAILLQQIILRNEPFEPELDPEDEGEKYFNVDIREVVMLVKNGSTPLKRPVVSVTACTPELRSLMIKCWAEAPTDRPAFTKLKETIRKIAGAVGENIIDHLIEQMEQYAADLEKKVAAQTQQFMKEKEKTEELLCQLLPRSIAAALTKGETVDPEQYDMVSIYYSDIVGFTTISAQGTAMDVVALLNSLYSLFDSIIENYDAYKVETIGDAYMIASGLPTRNGDQHGIAIAQTALAIVRGLESFKIIHIPGKKLQVRIGLNSGPCVAGVVGMHMPRYCLFGDTVTVAQRLEWSGEPMKIQISTETKTLLQRTGNFVIRERGMTYLKEQGTMMTHWLDSGE</sequence>
<dbReference type="InterPro" id="IPR001245">
    <property type="entry name" value="Ser-Thr/Tyr_kinase_cat_dom"/>
</dbReference>
<evidence type="ECO:0000256" key="6">
    <source>
        <dbReference type="ARBA" id="ARBA00022729"/>
    </source>
</evidence>
<dbReference type="InterPro" id="IPR028082">
    <property type="entry name" value="Peripla_BP_I"/>
</dbReference>
<dbReference type="PANTHER" id="PTHR11920:SF494">
    <property type="entry name" value="ATRIAL NATRIURETIC PEPTIDE RECEPTOR 2"/>
    <property type="match status" value="1"/>
</dbReference>
<dbReference type="GO" id="GO:0007168">
    <property type="term" value="P:receptor guanylyl cyclase signaling pathway"/>
    <property type="evidence" value="ECO:0007669"/>
    <property type="project" value="TreeGrafter"/>
</dbReference>
<dbReference type="SUPFAM" id="SSF53822">
    <property type="entry name" value="Periplasmic binding protein-like I"/>
    <property type="match status" value="1"/>
</dbReference>
<evidence type="ECO:0000256" key="10">
    <source>
        <dbReference type="ARBA" id="ARBA00023136"/>
    </source>
</evidence>
<dbReference type="GO" id="GO:0004672">
    <property type="term" value="F:protein kinase activity"/>
    <property type="evidence" value="ECO:0007669"/>
    <property type="project" value="InterPro"/>
</dbReference>
<dbReference type="AlphaFoldDB" id="A0A1W0WYD7"/>
<dbReference type="SMART" id="SM00044">
    <property type="entry name" value="CYCc"/>
    <property type="match status" value="1"/>
</dbReference>
<name>A0A1W0WYD7_HYPEX</name>
<keyword evidence="5 19" id="KW-0812">Transmembrane</keyword>
<feature type="domain" description="Guanylate cyclase" evidence="21">
    <location>
        <begin position="865"/>
        <end position="995"/>
    </location>
</feature>
<dbReference type="PROSITE" id="PS50011">
    <property type="entry name" value="PROTEIN_KINASE_DOM"/>
    <property type="match status" value="1"/>
</dbReference>
<keyword evidence="7" id="KW-0547">Nucleotide-binding</keyword>
<dbReference type="PRINTS" id="PR00255">
    <property type="entry name" value="NATPEPTIDER"/>
</dbReference>
<keyword evidence="6" id="KW-0732">Signal</keyword>
<keyword evidence="17" id="KW-0175">Coiled coil</keyword>
<evidence type="ECO:0000256" key="7">
    <source>
        <dbReference type="ARBA" id="ARBA00022741"/>
    </source>
</evidence>
<keyword evidence="9" id="KW-0342">GTP-binding</keyword>
<comment type="caution">
    <text evidence="22">The sequence shown here is derived from an EMBL/GenBank/DDBJ whole genome shotgun (WGS) entry which is preliminary data.</text>
</comment>
<dbReference type="CDD" id="cd07302">
    <property type="entry name" value="CHD"/>
    <property type="match status" value="1"/>
</dbReference>